<name>A0A0C1D2Y9_9FLAO</name>
<evidence type="ECO:0000313" key="3">
    <source>
        <dbReference type="EMBL" id="KIA88130.1"/>
    </source>
</evidence>
<organism evidence="3 4">
    <name type="scientific">Kaistella jeonii</name>
    <dbReference type="NCBI Taxonomy" id="266749"/>
    <lineage>
        <taxon>Bacteria</taxon>
        <taxon>Pseudomonadati</taxon>
        <taxon>Bacteroidota</taxon>
        <taxon>Flavobacteriia</taxon>
        <taxon>Flavobacteriales</taxon>
        <taxon>Weeksellaceae</taxon>
        <taxon>Chryseobacterium group</taxon>
        <taxon>Kaistella</taxon>
    </lineage>
</organism>
<feature type="compositionally biased region" description="Basic and acidic residues" evidence="1">
    <location>
        <begin position="119"/>
        <end position="128"/>
    </location>
</feature>
<reference evidence="3 4" key="1">
    <citation type="submission" date="2014-10" db="EMBL/GenBank/DDBJ databases">
        <title>Kaistella jeonii genome.</title>
        <authorList>
            <person name="Clayton J.T."/>
            <person name="Newman J.D."/>
        </authorList>
    </citation>
    <scope>NUCLEOTIDE SEQUENCE [LARGE SCALE GENOMIC DNA]</scope>
    <source>
        <strain evidence="3 4">DSM 17048</strain>
    </source>
</reference>
<dbReference type="Proteomes" id="UP000031473">
    <property type="component" value="Unassembled WGS sequence"/>
</dbReference>
<dbReference type="EMBL" id="JSYL01000010">
    <property type="protein sequence ID" value="KIA88130.1"/>
    <property type="molecule type" value="Genomic_DNA"/>
</dbReference>
<keyword evidence="4" id="KW-1185">Reference proteome</keyword>
<protein>
    <recommendedName>
        <fullName evidence="5">DUF4890 domain-containing protein</fullName>
    </recommendedName>
</protein>
<dbReference type="OrthoDB" id="956918at2"/>
<feature type="region of interest" description="Disordered" evidence="1">
    <location>
        <begin position="70"/>
        <end position="147"/>
    </location>
</feature>
<gene>
    <name evidence="3" type="ORF">OA86_12315</name>
</gene>
<feature type="chain" id="PRO_5002130563" description="DUF4890 domain-containing protein" evidence="2">
    <location>
        <begin position="20"/>
        <end position="147"/>
    </location>
</feature>
<comment type="caution">
    <text evidence="3">The sequence shown here is derived from an EMBL/GenBank/DDBJ whole genome shotgun (WGS) entry which is preliminary data.</text>
</comment>
<sequence>MKKLLLSAAFLAIGTFAMAQQTDQMQSTQNMKMRDPAKMEQRRADNMKMMQSELNLSPSQVTQIKAMHDKKMEERKANSSQMTGDRKAKMEMMKSNQDQWNSDMKTILTPDQYTKWQSKKQEKMQDKMQHRKGNMMQKDMNTMPAKN</sequence>
<feature type="signal peptide" evidence="2">
    <location>
        <begin position="1"/>
        <end position="19"/>
    </location>
</feature>
<evidence type="ECO:0000256" key="2">
    <source>
        <dbReference type="SAM" id="SignalP"/>
    </source>
</evidence>
<dbReference type="RefSeq" id="WP_039353743.1">
    <property type="nucleotide sequence ID" value="NZ_FOLA01000012.1"/>
</dbReference>
<feature type="compositionally biased region" description="Polar residues" evidence="1">
    <location>
        <begin position="94"/>
        <end position="116"/>
    </location>
</feature>
<evidence type="ECO:0008006" key="5">
    <source>
        <dbReference type="Google" id="ProtNLM"/>
    </source>
</evidence>
<dbReference type="AlphaFoldDB" id="A0A0C1D2Y9"/>
<proteinExistence type="predicted"/>
<keyword evidence="2" id="KW-0732">Signal</keyword>
<dbReference type="STRING" id="266749.SAMN05421876_11230"/>
<evidence type="ECO:0000313" key="4">
    <source>
        <dbReference type="Proteomes" id="UP000031473"/>
    </source>
</evidence>
<accession>A0A0C1D2Y9</accession>
<evidence type="ECO:0000256" key="1">
    <source>
        <dbReference type="SAM" id="MobiDB-lite"/>
    </source>
</evidence>